<evidence type="ECO:0000313" key="2">
    <source>
        <dbReference type="Proteomes" id="UP000470082"/>
    </source>
</evidence>
<keyword evidence="2" id="KW-1185">Reference proteome</keyword>
<sequence length="66" mass="7932">MKIIEIHSEIYRYKSVMRAISAYNGLAKIKLVKDDNYYVLEFDQCKYDEDRTIKEFENYLIGVENT</sequence>
<dbReference type="Proteomes" id="UP000470082">
    <property type="component" value="Unassembled WGS sequence"/>
</dbReference>
<name>A0A7X2N397_9FIRM</name>
<comment type="caution">
    <text evidence="1">The sequence shown here is derived from an EMBL/GenBank/DDBJ whole genome shotgun (WGS) entry which is preliminary data.</text>
</comment>
<accession>A0A7X2N397</accession>
<gene>
    <name evidence="1" type="ORF">FYJ50_05885</name>
</gene>
<dbReference type="AlphaFoldDB" id="A0A7X2N397"/>
<dbReference type="InterPro" id="IPR049918">
    <property type="entry name" value="HxsD-rel"/>
</dbReference>
<protein>
    <submittedName>
        <fullName evidence="1">Uncharacterized protein</fullName>
    </submittedName>
</protein>
<dbReference type="EMBL" id="VUMM01000009">
    <property type="protein sequence ID" value="MSS01627.1"/>
    <property type="molecule type" value="Genomic_DNA"/>
</dbReference>
<evidence type="ECO:0000313" key="1">
    <source>
        <dbReference type="EMBL" id="MSS01627.1"/>
    </source>
</evidence>
<dbReference type="NCBIfam" id="NF038315">
    <property type="entry name" value="HxsD_rel"/>
    <property type="match status" value="1"/>
</dbReference>
<organism evidence="1 2">
    <name type="scientific">Floccifex porci</name>
    <dbReference type="NCBI Taxonomy" id="2606629"/>
    <lineage>
        <taxon>Bacteria</taxon>
        <taxon>Bacillati</taxon>
        <taxon>Bacillota</taxon>
        <taxon>Erysipelotrichia</taxon>
        <taxon>Erysipelotrichales</taxon>
        <taxon>Erysipelotrichaceae</taxon>
        <taxon>Floccifex</taxon>
    </lineage>
</organism>
<reference evidence="1 2" key="1">
    <citation type="submission" date="2019-08" db="EMBL/GenBank/DDBJ databases">
        <title>In-depth cultivation of the pig gut microbiome towards novel bacterial diversity and tailored functional studies.</title>
        <authorList>
            <person name="Wylensek D."/>
            <person name="Hitch T.C.A."/>
            <person name="Clavel T."/>
        </authorList>
    </citation>
    <scope>NUCLEOTIDE SEQUENCE [LARGE SCALE GENOMIC DNA]</scope>
    <source>
        <strain evidence="1 2">LKV-178-WT-2G</strain>
    </source>
</reference>
<proteinExistence type="predicted"/>
<dbReference type="RefSeq" id="WP_154460165.1">
    <property type="nucleotide sequence ID" value="NZ_VUMM01000009.1"/>
</dbReference>